<name>F0RVD6_SPHGB</name>
<evidence type="ECO:0000313" key="3">
    <source>
        <dbReference type="Proteomes" id="UP000008466"/>
    </source>
</evidence>
<protein>
    <recommendedName>
        <fullName evidence="4">DUF4203 domain-containing protein</fullName>
    </recommendedName>
</protein>
<dbReference type="KEGG" id="sbu:SpiBuddy_1103"/>
<dbReference type="STRING" id="158189.SpiBuddy_1103"/>
<keyword evidence="1" id="KW-0812">Transmembrane</keyword>
<dbReference type="AlphaFoldDB" id="F0RVD6"/>
<feature type="transmembrane region" description="Helical" evidence="1">
    <location>
        <begin position="83"/>
        <end position="103"/>
    </location>
</feature>
<feature type="transmembrane region" description="Helical" evidence="1">
    <location>
        <begin position="185"/>
        <end position="203"/>
    </location>
</feature>
<reference evidence="3" key="1">
    <citation type="submission" date="2011-02" db="EMBL/GenBank/DDBJ databases">
        <title>Complete sequence of Spirochaeta sp. Buddy.</title>
        <authorList>
            <person name="Lucas S."/>
            <person name="Copeland A."/>
            <person name="Lapidus A."/>
            <person name="Cheng J.-F."/>
            <person name="Goodwin L."/>
            <person name="Pitluck S."/>
            <person name="Zeytun A."/>
            <person name="Detter J.C."/>
            <person name="Han C."/>
            <person name="Tapia R."/>
            <person name="Land M."/>
            <person name="Hauser L."/>
            <person name="Kyrpides N."/>
            <person name="Ivanova N."/>
            <person name="Mikhailova N."/>
            <person name="Pagani I."/>
            <person name="Ritalahti K.M."/>
            <person name="Loeffler F.E."/>
            <person name="Woyke T."/>
        </authorList>
    </citation>
    <scope>NUCLEOTIDE SEQUENCE [LARGE SCALE GENOMIC DNA]</scope>
    <source>
        <strain evidence="3">ATCC BAA-1886 / DSM 22777 / Buddy</strain>
    </source>
</reference>
<feature type="transmembrane region" description="Helical" evidence="1">
    <location>
        <begin position="35"/>
        <end position="54"/>
    </location>
</feature>
<dbReference type="OrthoDB" id="10010247at2"/>
<organism evidence="2 3">
    <name type="scientific">Sphaerochaeta globosa (strain ATCC BAA-1886 / DSM 22777 / Buddy)</name>
    <name type="common">Spirochaeta sp. (strain Buddy)</name>
    <dbReference type="NCBI Taxonomy" id="158189"/>
    <lineage>
        <taxon>Bacteria</taxon>
        <taxon>Pseudomonadati</taxon>
        <taxon>Spirochaetota</taxon>
        <taxon>Spirochaetia</taxon>
        <taxon>Spirochaetales</taxon>
        <taxon>Sphaerochaetaceae</taxon>
        <taxon>Sphaerochaeta</taxon>
    </lineage>
</organism>
<evidence type="ECO:0008006" key="4">
    <source>
        <dbReference type="Google" id="ProtNLM"/>
    </source>
</evidence>
<accession>F0RVD6</accession>
<evidence type="ECO:0000256" key="1">
    <source>
        <dbReference type="SAM" id="Phobius"/>
    </source>
</evidence>
<gene>
    <name evidence="2" type="ordered locus">SpiBuddy_1103</name>
</gene>
<dbReference type="EMBL" id="CP002541">
    <property type="protein sequence ID" value="ADY12928.1"/>
    <property type="molecule type" value="Genomic_DNA"/>
</dbReference>
<dbReference type="HOGENOM" id="CLU_1249954_0_0_12"/>
<evidence type="ECO:0000313" key="2">
    <source>
        <dbReference type="EMBL" id="ADY12928.1"/>
    </source>
</evidence>
<keyword evidence="3" id="KW-1185">Reference proteome</keyword>
<feature type="transmembrane region" description="Helical" evidence="1">
    <location>
        <begin position="115"/>
        <end position="135"/>
    </location>
</feature>
<feature type="transmembrane region" description="Helical" evidence="1">
    <location>
        <begin position="6"/>
        <end position="28"/>
    </location>
</feature>
<proteinExistence type="predicted"/>
<keyword evidence="1" id="KW-1133">Transmembrane helix</keyword>
<sequence length="221" mass="24561">MQGDGMTLSAPVMFIGLLLGFFLCFYGYVAKRLLVSIRSIFAGSLVFLAIALLLSQQQSLLQSLASPTPLTELWNVIFNTQDYTGVLINLLSFSVGGLLLFYLSRTKSNSLQLVVASFTGVSMGLVIFLLILGFLPLQTSFVIFLILQVIILAYCLIRFTSYMALESAIAGSLIVAYLLSQFWYLGFWLFFALWAILAFLGILNQMHRLGHRKQSKEQANG</sequence>
<dbReference type="RefSeq" id="WP_013606779.1">
    <property type="nucleotide sequence ID" value="NC_015152.1"/>
</dbReference>
<feature type="transmembrane region" description="Helical" evidence="1">
    <location>
        <begin position="141"/>
        <end position="157"/>
    </location>
</feature>
<dbReference type="Proteomes" id="UP000008466">
    <property type="component" value="Chromosome"/>
</dbReference>
<keyword evidence="1" id="KW-0472">Membrane</keyword>